<evidence type="ECO:0000256" key="4">
    <source>
        <dbReference type="ARBA" id="ARBA00022827"/>
    </source>
</evidence>
<dbReference type="PRINTS" id="PR00368">
    <property type="entry name" value="FADPNR"/>
</dbReference>
<name>A0A6J4QWX9_9ACTN</name>
<dbReference type="AlphaFoldDB" id="A0A6J4QWX9"/>
<dbReference type="InterPro" id="IPR036188">
    <property type="entry name" value="FAD/NAD-bd_sf"/>
</dbReference>
<evidence type="ECO:0000313" key="9">
    <source>
        <dbReference type="EMBL" id="CAA9455903.1"/>
    </source>
</evidence>
<evidence type="ECO:0000256" key="1">
    <source>
        <dbReference type="ARBA" id="ARBA00005272"/>
    </source>
</evidence>
<dbReference type="InterPro" id="IPR045024">
    <property type="entry name" value="NDH-2"/>
</dbReference>
<evidence type="ECO:0000256" key="2">
    <source>
        <dbReference type="ARBA" id="ARBA00012637"/>
    </source>
</evidence>
<feature type="domain" description="FAD/NAD(P)-binding" evidence="8">
    <location>
        <begin position="44"/>
        <end position="370"/>
    </location>
</feature>
<protein>
    <recommendedName>
        <fullName evidence="2">NADH:ubiquinone reductase (non-electrogenic)</fullName>
        <ecNumber evidence="2">1.6.5.9</ecNumber>
    </recommendedName>
</protein>
<comment type="catalytic activity">
    <reaction evidence="7">
        <text>a quinone + NADH + H(+) = a quinol + NAD(+)</text>
        <dbReference type="Rhea" id="RHEA:46160"/>
        <dbReference type="ChEBI" id="CHEBI:15378"/>
        <dbReference type="ChEBI" id="CHEBI:24646"/>
        <dbReference type="ChEBI" id="CHEBI:57540"/>
        <dbReference type="ChEBI" id="CHEBI:57945"/>
        <dbReference type="ChEBI" id="CHEBI:132124"/>
        <dbReference type="EC" id="1.6.5.9"/>
    </reaction>
</comment>
<evidence type="ECO:0000256" key="7">
    <source>
        <dbReference type="ARBA" id="ARBA00047599"/>
    </source>
</evidence>
<keyword evidence="3" id="KW-0285">Flavoprotein</keyword>
<dbReference type="Gene3D" id="3.50.50.100">
    <property type="match status" value="1"/>
</dbReference>
<evidence type="ECO:0000256" key="5">
    <source>
        <dbReference type="ARBA" id="ARBA00023002"/>
    </source>
</evidence>
<organism evidence="9">
    <name type="scientific">uncultured Rubrobacteraceae bacterium</name>
    <dbReference type="NCBI Taxonomy" id="349277"/>
    <lineage>
        <taxon>Bacteria</taxon>
        <taxon>Bacillati</taxon>
        <taxon>Actinomycetota</taxon>
        <taxon>Rubrobacteria</taxon>
        <taxon>Rubrobacterales</taxon>
        <taxon>Rubrobacteraceae</taxon>
        <taxon>environmental samples</taxon>
    </lineage>
</organism>
<evidence type="ECO:0000256" key="3">
    <source>
        <dbReference type="ARBA" id="ARBA00022630"/>
    </source>
</evidence>
<evidence type="ECO:0000259" key="8">
    <source>
        <dbReference type="Pfam" id="PF07992"/>
    </source>
</evidence>
<keyword evidence="4" id="KW-0274">FAD</keyword>
<dbReference type="PANTHER" id="PTHR43706:SF47">
    <property type="entry name" value="EXTERNAL NADH-UBIQUINONE OXIDOREDUCTASE 1, MITOCHONDRIAL-RELATED"/>
    <property type="match status" value="1"/>
</dbReference>
<reference evidence="9" key="1">
    <citation type="submission" date="2020-02" db="EMBL/GenBank/DDBJ databases">
        <authorList>
            <person name="Meier V. D."/>
        </authorList>
    </citation>
    <scope>NUCLEOTIDE SEQUENCE</scope>
    <source>
        <strain evidence="9">AVDCRST_MAG25</strain>
    </source>
</reference>
<dbReference type="SUPFAM" id="SSF51905">
    <property type="entry name" value="FAD/NAD(P)-binding domain"/>
    <property type="match status" value="1"/>
</dbReference>
<keyword evidence="5 9" id="KW-0560">Oxidoreductase</keyword>
<accession>A0A6J4QWX9</accession>
<dbReference type="PANTHER" id="PTHR43706">
    <property type="entry name" value="NADH DEHYDROGENASE"/>
    <property type="match status" value="1"/>
</dbReference>
<keyword evidence="6" id="KW-0520">NAD</keyword>
<sequence length="462" mass="50236">MRRWVKGVLAAGGAAVAAGALRDYLNPEPRYSPWERRPYGVFEKKVLVVGGGFGGYSVVEKLTAATRRRDDVAIMMLSRENFFTFWPMVAGTISSDIDSLNVAQPLRRALITAGASFRRAPLERIDHARKIAVAGGKEFPYDQLVIAVGAQPNFFGIEGVEEHCLTMKGVADAERIRNRVIERFEDATLADGDVPPSRLTFAVIGGGSTGVETAAEIDALISDALAPDYPGIKRADAKVILLTRGSEILPELDPALRRAARARLAARNVEVLTGAAAERVEADRVVLKDGREISTENAIWTAGGRPNELLKSLDLPLTERDGVIVDEYLRVEDRPGVWSLGDCAAVPNLRSESEKERFVPPTAQAAAQQGEAAAKNILATLDGREAEMEPFEYRPLGQLVELGSEFAVNEVLGVKFSGLLAALVWRATYLYKLESPRGKAAVAADWTLGLFFRPVAAEIRRD</sequence>
<dbReference type="Pfam" id="PF07992">
    <property type="entry name" value="Pyr_redox_2"/>
    <property type="match status" value="1"/>
</dbReference>
<proteinExistence type="inferred from homology"/>
<dbReference type="GO" id="GO:0050136">
    <property type="term" value="F:NADH dehydrogenase (quinone) (non-electrogenic) activity"/>
    <property type="evidence" value="ECO:0007669"/>
    <property type="project" value="UniProtKB-EC"/>
</dbReference>
<gene>
    <name evidence="9" type="ORF">AVDCRST_MAG25-120</name>
</gene>
<dbReference type="EC" id="1.6.5.9" evidence="2"/>
<evidence type="ECO:0000256" key="6">
    <source>
        <dbReference type="ARBA" id="ARBA00023027"/>
    </source>
</evidence>
<dbReference type="EMBL" id="CADCVI010000008">
    <property type="protein sequence ID" value="CAA9455903.1"/>
    <property type="molecule type" value="Genomic_DNA"/>
</dbReference>
<comment type="similarity">
    <text evidence="1">Belongs to the NADH dehydrogenase family.</text>
</comment>
<dbReference type="PRINTS" id="PR00411">
    <property type="entry name" value="PNDRDTASEI"/>
</dbReference>
<dbReference type="InterPro" id="IPR023753">
    <property type="entry name" value="FAD/NAD-binding_dom"/>
</dbReference>